<reference evidence="1" key="1">
    <citation type="submission" date="2024-12" db="EMBL/GenBank/DDBJ databases">
        <authorList>
            <person name="Wu N."/>
        </authorList>
    </citation>
    <scope>NUCLEOTIDE SEQUENCE</scope>
    <source>
        <strain evidence="1">P15</strain>
    </source>
</reference>
<name>A0ACC7P1X3_9BACL</name>
<sequence length="556" mass="62590">MSKRRMKKGTVLSVTAALSLVTVLAACSSAKEETAKETDKPAASGTAAATTQASTAPAKRGSISVAIYDRGQVPKEEGSYTDNRWTKWINQNGPADVKFVTIPRNESQQKYSILFASGEAPDLVLEFDNAFINTLWSQKQLLPINDLIDKHSTEYKKILEKFPAIKKLATKPDGKMYEFAKVTKPEVLGTMVIRKDWLDKLNLKIPETVEELYQVADAFANKDPDGNGKKDTFGINLSQFASYYVDAMFQNEMFIVENGELIRQFDRIKPAYEFKKKLFDNGIVDKDFLSDKNGQKAEQDFANGKLGIYLAYTSVVSKNFDTLKKSTPDAVIVPMAFPKSQYGQFGPDFNPPLALTASVNAKAKDPQAVMQYVDFMVKPSTVEVFTNGIENVNYKKDATGCPQPIDAAKNKTEMGYINDYKMFMPTYNLQQCTIGGRSPQSTNAVDQEWIKIAKEMDKLYLDPARPHPGFTHSKFRPSLDKDLNTIFNDGWNNMNDIMAKSVVSGNSYTVDQGVKDVKDAWDKAGGKKLEDWYKNWYKENKSSWIFMDELYKMKFD</sequence>
<evidence type="ECO:0000313" key="2">
    <source>
        <dbReference type="Proteomes" id="UP001631969"/>
    </source>
</evidence>
<evidence type="ECO:0000313" key="1">
    <source>
        <dbReference type="EMBL" id="MFM9331041.1"/>
    </source>
</evidence>
<proteinExistence type="predicted"/>
<keyword evidence="2" id="KW-1185">Reference proteome</keyword>
<organism evidence="1 2">
    <name type="scientific">Paenibacillus mesotrionivorans</name>
    <dbReference type="NCBI Taxonomy" id="3160968"/>
    <lineage>
        <taxon>Bacteria</taxon>
        <taxon>Bacillati</taxon>
        <taxon>Bacillota</taxon>
        <taxon>Bacilli</taxon>
        <taxon>Bacillales</taxon>
        <taxon>Paenibacillaceae</taxon>
        <taxon>Paenibacillus</taxon>
    </lineage>
</organism>
<dbReference type="EMBL" id="JBJURJ010000016">
    <property type="protein sequence ID" value="MFM9331041.1"/>
    <property type="molecule type" value="Genomic_DNA"/>
</dbReference>
<comment type="caution">
    <text evidence="1">The sequence shown here is derived from an EMBL/GenBank/DDBJ whole genome shotgun (WGS) entry which is preliminary data.</text>
</comment>
<accession>A0ACC7P1X3</accession>
<protein>
    <submittedName>
        <fullName evidence="1">Extracellular solute-binding protein</fullName>
    </submittedName>
</protein>
<dbReference type="Proteomes" id="UP001631969">
    <property type="component" value="Unassembled WGS sequence"/>
</dbReference>
<gene>
    <name evidence="1" type="ORF">ACI1P1_22365</name>
</gene>